<proteinExistence type="predicted"/>
<evidence type="ECO:0000313" key="1">
    <source>
        <dbReference type="EMBL" id="KAF9621543.1"/>
    </source>
</evidence>
<sequence length="549" mass="59754">MENSCQSSISTEDCSVKDGDLLLPSSVDLIGGAGGLEITLDENYILKISKPTSEEEDSEKIEKHPPCLSDVVAPIGNQASLSSSSHNTIHIDPEASLNPAKGIGSNSTVKEDEDIQIHELSCLGLEGNTVCVEPPSSIFTEISNEGHENACECEQFSVRLEENAVNVEAQPNEASNCPSLNKLSPSSLSTKISNEDHENAYGYLIYELFSASFEENTVNVEPQPTGASDVPTLKDLSSSSNLSEIINEDHKRACDSLVYEQSCVDLEGNTVYMELQTVGASDIPTLKDLSPSVIFTKMSDGVHEKPCDSLIYERYCPSLEGNAKNVEPQPPKPSDVPALKDLSPSSIFTEISNEVHEKACDSLTKLPTTGFGENIGNDSSQESKILYNNVLDASDCICDVSSSIASSNLVLPTVHYDDLAFGSSLASSMLSTESNGRSSLDPVESCMDDIELFDDVQLGDSCILVDNKDLFRSLAAGNHRSYKKKIKHALASRMRSKRREYEQLAILYADLDSDINPRRESSAPCILDKDLHFKKISAHDISESDWEFV</sequence>
<dbReference type="PANTHER" id="PTHR34659">
    <property type="entry name" value="BNAA05G11610D PROTEIN"/>
    <property type="match status" value="1"/>
</dbReference>
<dbReference type="OrthoDB" id="778244at2759"/>
<protein>
    <submittedName>
        <fullName evidence="1">Uncharacterized protein</fullName>
    </submittedName>
</protein>
<dbReference type="InterPro" id="IPR053273">
    <property type="entry name" value="CST_Regulator"/>
</dbReference>
<dbReference type="AlphaFoldDB" id="A0A835IRC0"/>
<keyword evidence="2" id="KW-1185">Reference proteome</keyword>
<organism evidence="1 2">
    <name type="scientific">Coptis chinensis</name>
    <dbReference type="NCBI Taxonomy" id="261450"/>
    <lineage>
        <taxon>Eukaryota</taxon>
        <taxon>Viridiplantae</taxon>
        <taxon>Streptophyta</taxon>
        <taxon>Embryophyta</taxon>
        <taxon>Tracheophyta</taxon>
        <taxon>Spermatophyta</taxon>
        <taxon>Magnoliopsida</taxon>
        <taxon>Ranunculales</taxon>
        <taxon>Ranunculaceae</taxon>
        <taxon>Coptidoideae</taxon>
        <taxon>Coptis</taxon>
    </lineage>
</organism>
<dbReference type="Proteomes" id="UP000631114">
    <property type="component" value="Unassembled WGS sequence"/>
</dbReference>
<dbReference type="PANTHER" id="PTHR34659:SF1">
    <property type="entry name" value="PROTEIN EGT2"/>
    <property type="match status" value="1"/>
</dbReference>
<comment type="caution">
    <text evidence="1">The sequence shown here is derived from an EMBL/GenBank/DDBJ whole genome shotgun (WGS) entry which is preliminary data.</text>
</comment>
<dbReference type="EMBL" id="JADFTS010000002">
    <property type="protein sequence ID" value="KAF9621543.1"/>
    <property type="molecule type" value="Genomic_DNA"/>
</dbReference>
<evidence type="ECO:0000313" key="2">
    <source>
        <dbReference type="Proteomes" id="UP000631114"/>
    </source>
</evidence>
<gene>
    <name evidence="1" type="ORF">IFM89_022770</name>
</gene>
<reference evidence="1 2" key="1">
    <citation type="submission" date="2020-10" db="EMBL/GenBank/DDBJ databases">
        <title>The Coptis chinensis genome and diversification of protoberbering-type alkaloids.</title>
        <authorList>
            <person name="Wang B."/>
            <person name="Shu S."/>
            <person name="Song C."/>
            <person name="Liu Y."/>
        </authorList>
    </citation>
    <scope>NUCLEOTIDE SEQUENCE [LARGE SCALE GENOMIC DNA]</scope>
    <source>
        <strain evidence="1">HL-2020</strain>
        <tissue evidence="1">Leaf</tissue>
    </source>
</reference>
<accession>A0A835IRC0</accession>
<name>A0A835IRC0_9MAGN</name>